<gene>
    <name evidence="5" type="ORF">AX774_g4431</name>
</gene>
<dbReference type="PROSITE" id="PS51858">
    <property type="entry name" value="PPPDE"/>
    <property type="match status" value="1"/>
</dbReference>
<evidence type="ECO:0000256" key="3">
    <source>
        <dbReference type="ARBA" id="ARBA00022801"/>
    </source>
</evidence>
<evidence type="ECO:0000313" key="5">
    <source>
        <dbReference type="EMBL" id="OMH82099.1"/>
    </source>
</evidence>
<sequence length="596" mass="66603">MDTGTKVQLYVYDLSRGMARQFSRIYVGKQIDGIWHTSVVVHGREIYFGQGIMVSYPGTTVHGTPVEVIDMGITEVSEEDLLDYIDDLQGYWTADKYHLFDNNCNTFSQELVSMLTGKQIPSHISSLPSDFLSTELGQTLSPLVETFFGRTARSLPMQNNNLTSSGGVGLYSTQVANNTSDQKDMRIVEQIQKDIKNKNDFIILPCGKNGSNTDEVKRIKESVDLLKRHKINVYEIDSRNERISELVGIDDSVKDTAAFFLGGVNYSTSEDTASSMLNSYLYSIISRETKPEVQILLVGGKREYLSICDRLLSNKSDAMYQEYFKESSSLINNGVDSLIGEIKDSLQLDLLNNAQLSNNSSMDFSVLDEKSVEKLCTFLQSKASASDEITVISTVKLLGDVLENALKMENDSNHNTSNDFLNVLSTHNGNKKPLVLVETLEKIFLEKPIRLQVGHQDNVKYLYYGCIYGKVLCNMAKYLVTKSVLSQHSTQNGPEFEDKLEIVCDITDVILNTDFEKSTQLLCTISFGIMADCLVALFGYLQVSESDVVSVVGEMDVFNYFSQNYLSITKNELFTNSSGYNDAASMLTEIIDAYKA</sequence>
<name>A0A1R1PMD7_ZANCU</name>
<reference evidence="6" key="1">
    <citation type="submission" date="2017-01" db="EMBL/GenBank/DDBJ databases">
        <authorList>
            <person name="Wang Y."/>
            <person name="White M."/>
            <person name="Kvist S."/>
            <person name="Moncalvo J.-M."/>
        </authorList>
    </citation>
    <scope>NUCLEOTIDE SEQUENCE [LARGE SCALE GENOMIC DNA]</scope>
    <source>
        <strain evidence="6">COL-18-3</strain>
    </source>
</reference>
<dbReference type="GO" id="GO:0070646">
    <property type="term" value="P:protein modification by small protein removal"/>
    <property type="evidence" value="ECO:0007669"/>
    <property type="project" value="TreeGrafter"/>
</dbReference>
<dbReference type="AlphaFoldDB" id="A0A1R1PMD7"/>
<dbReference type="Pfam" id="PF05903">
    <property type="entry name" value="Peptidase_C97"/>
    <property type="match status" value="1"/>
</dbReference>
<dbReference type="SMART" id="SM01179">
    <property type="entry name" value="DUF862"/>
    <property type="match status" value="1"/>
</dbReference>
<comment type="caution">
    <text evidence="5">The sequence shown here is derived from an EMBL/GenBank/DDBJ whole genome shotgun (WGS) entry which is preliminary data.</text>
</comment>
<comment type="similarity">
    <text evidence="1">Belongs to the DeSI family.</text>
</comment>
<dbReference type="Gene3D" id="3.90.1720.30">
    <property type="entry name" value="PPPDE domains"/>
    <property type="match status" value="1"/>
</dbReference>
<dbReference type="EMBL" id="LSSK01000739">
    <property type="protein sequence ID" value="OMH82099.1"/>
    <property type="molecule type" value="Genomic_DNA"/>
</dbReference>
<evidence type="ECO:0000256" key="1">
    <source>
        <dbReference type="ARBA" id="ARBA00008140"/>
    </source>
</evidence>
<evidence type="ECO:0000313" key="6">
    <source>
        <dbReference type="Proteomes" id="UP000188320"/>
    </source>
</evidence>
<accession>A0A1R1PMD7</accession>
<dbReference type="Proteomes" id="UP000188320">
    <property type="component" value="Unassembled WGS sequence"/>
</dbReference>
<evidence type="ECO:0000256" key="2">
    <source>
        <dbReference type="ARBA" id="ARBA00022670"/>
    </source>
</evidence>
<dbReference type="OrthoDB" id="21221at2759"/>
<dbReference type="InterPro" id="IPR008580">
    <property type="entry name" value="PPPDE_dom"/>
</dbReference>
<dbReference type="PANTHER" id="PTHR12378">
    <property type="entry name" value="DESUMOYLATING ISOPEPTIDASE"/>
    <property type="match status" value="1"/>
</dbReference>
<keyword evidence="3" id="KW-0378">Hydrolase</keyword>
<proteinExistence type="inferred from homology"/>
<dbReference type="GO" id="GO:0008233">
    <property type="term" value="F:peptidase activity"/>
    <property type="evidence" value="ECO:0007669"/>
    <property type="project" value="UniProtKB-KW"/>
</dbReference>
<dbReference type="PANTHER" id="PTHR12378:SF7">
    <property type="entry name" value="DESUMOYLATING ISOPEPTIDASE 1"/>
    <property type="match status" value="1"/>
</dbReference>
<evidence type="ECO:0000259" key="4">
    <source>
        <dbReference type="PROSITE" id="PS51858"/>
    </source>
</evidence>
<organism evidence="5 6">
    <name type="scientific">Zancudomyces culisetae</name>
    <name type="common">Gut fungus</name>
    <name type="synonym">Smittium culisetae</name>
    <dbReference type="NCBI Taxonomy" id="1213189"/>
    <lineage>
        <taxon>Eukaryota</taxon>
        <taxon>Fungi</taxon>
        <taxon>Fungi incertae sedis</taxon>
        <taxon>Zoopagomycota</taxon>
        <taxon>Kickxellomycotina</taxon>
        <taxon>Harpellomycetes</taxon>
        <taxon>Harpellales</taxon>
        <taxon>Legeriomycetaceae</taxon>
        <taxon>Zancudomyces</taxon>
    </lineage>
</organism>
<dbReference type="InterPro" id="IPR042266">
    <property type="entry name" value="PPPDE_sf"/>
</dbReference>
<keyword evidence="2" id="KW-0645">Protease</keyword>
<feature type="domain" description="PPPDE" evidence="4">
    <location>
        <begin position="5"/>
        <end position="145"/>
    </location>
</feature>
<dbReference type="GO" id="GO:0006508">
    <property type="term" value="P:proteolysis"/>
    <property type="evidence" value="ECO:0007669"/>
    <property type="project" value="UniProtKB-KW"/>
</dbReference>
<protein>
    <submittedName>
        <fullName evidence="5">Desumoylating isopeptidase 1</fullName>
    </submittedName>
</protein>
<keyword evidence="6" id="KW-1185">Reference proteome</keyword>